<proteinExistence type="predicted"/>
<organism evidence="1 2">
    <name type="scientific">Cotesia glomerata</name>
    <name type="common">Lepidopteran parasitic wasp</name>
    <name type="synonym">Apanteles glomeratus</name>
    <dbReference type="NCBI Taxonomy" id="32391"/>
    <lineage>
        <taxon>Eukaryota</taxon>
        <taxon>Metazoa</taxon>
        <taxon>Ecdysozoa</taxon>
        <taxon>Arthropoda</taxon>
        <taxon>Hexapoda</taxon>
        <taxon>Insecta</taxon>
        <taxon>Pterygota</taxon>
        <taxon>Neoptera</taxon>
        <taxon>Endopterygota</taxon>
        <taxon>Hymenoptera</taxon>
        <taxon>Apocrita</taxon>
        <taxon>Ichneumonoidea</taxon>
        <taxon>Braconidae</taxon>
        <taxon>Microgastrinae</taxon>
        <taxon>Cotesia</taxon>
    </lineage>
</organism>
<protein>
    <submittedName>
        <fullName evidence="1">Uncharacterized protein</fullName>
    </submittedName>
</protein>
<accession>A0AAV7IVZ5</accession>
<keyword evidence="2" id="KW-1185">Reference proteome</keyword>
<name>A0AAV7IVZ5_COTGL</name>
<evidence type="ECO:0000313" key="1">
    <source>
        <dbReference type="EMBL" id="KAH0560130.1"/>
    </source>
</evidence>
<dbReference type="AlphaFoldDB" id="A0AAV7IVZ5"/>
<dbReference type="Proteomes" id="UP000826195">
    <property type="component" value="Unassembled WGS sequence"/>
</dbReference>
<gene>
    <name evidence="1" type="ORF">KQX54_001713</name>
</gene>
<comment type="caution">
    <text evidence="1">The sequence shown here is derived from an EMBL/GenBank/DDBJ whole genome shotgun (WGS) entry which is preliminary data.</text>
</comment>
<dbReference type="EMBL" id="JAHXZJ010000374">
    <property type="protein sequence ID" value="KAH0560130.1"/>
    <property type="molecule type" value="Genomic_DNA"/>
</dbReference>
<sequence>MIIPMMRILIDKESTNYRYLIIQPWAILARATSYELTSMFSLFHRSFIGAGFCPIKMETNKTERQINLQKRGDDGVDWIPRVSLGQLELVSLSAKEYTIPRWGIYGPYKPMPMYQHFLFVLFIPINHAVNLRLNRLDRRSIDRYLSHLIAGDDTPY</sequence>
<reference evidence="1 2" key="1">
    <citation type="journal article" date="2021" name="J. Hered.">
        <title>A chromosome-level genome assembly of the parasitoid wasp, Cotesia glomerata (Hymenoptera: Braconidae).</title>
        <authorList>
            <person name="Pinto B.J."/>
            <person name="Weis J.J."/>
            <person name="Gamble T."/>
            <person name="Ode P.J."/>
            <person name="Paul R."/>
            <person name="Zaspel J.M."/>
        </authorList>
    </citation>
    <scope>NUCLEOTIDE SEQUENCE [LARGE SCALE GENOMIC DNA]</scope>
    <source>
        <strain evidence="1">CgM1</strain>
    </source>
</reference>
<evidence type="ECO:0000313" key="2">
    <source>
        <dbReference type="Proteomes" id="UP000826195"/>
    </source>
</evidence>